<evidence type="ECO:0000256" key="7">
    <source>
        <dbReference type="ARBA" id="ARBA00023239"/>
    </source>
</evidence>
<protein>
    <submittedName>
        <fullName evidence="8">DUF159-domain-containing protein</fullName>
    </submittedName>
</protein>
<comment type="caution">
    <text evidence="8">The sequence shown here is derived from an EMBL/GenBank/DDBJ whole genome shotgun (WGS) entry which is preliminary data.</text>
</comment>
<evidence type="ECO:0000256" key="3">
    <source>
        <dbReference type="ARBA" id="ARBA00022763"/>
    </source>
</evidence>
<proteinExistence type="inferred from homology"/>
<dbReference type="SUPFAM" id="SSF143081">
    <property type="entry name" value="BB1717-like"/>
    <property type="match status" value="1"/>
</dbReference>
<dbReference type="InterPro" id="IPR036590">
    <property type="entry name" value="SRAP-like"/>
</dbReference>
<evidence type="ECO:0000256" key="2">
    <source>
        <dbReference type="ARBA" id="ARBA00022670"/>
    </source>
</evidence>
<keyword evidence="7" id="KW-0456">Lyase</keyword>
<dbReference type="Pfam" id="PF02586">
    <property type="entry name" value="SRAP"/>
    <property type="match status" value="2"/>
</dbReference>
<dbReference type="GO" id="GO:0106300">
    <property type="term" value="P:protein-DNA covalent cross-linking repair"/>
    <property type="evidence" value="ECO:0007669"/>
    <property type="project" value="InterPro"/>
</dbReference>
<gene>
    <name evidence="8" type="ORF">DM01DRAFT_310405</name>
</gene>
<comment type="similarity">
    <text evidence="1">Belongs to the SOS response-associated peptidase family.</text>
</comment>
<keyword evidence="3" id="KW-0227">DNA damage</keyword>
<dbReference type="Gene3D" id="3.90.1680.10">
    <property type="entry name" value="SOS response associated peptidase-like"/>
    <property type="match status" value="1"/>
</dbReference>
<keyword evidence="9" id="KW-1185">Reference proteome</keyword>
<dbReference type="Proteomes" id="UP000242146">
    <property type="component" value="Unassembled WGS sequence"/>
</dbReference>
<evidence type="ECO:0000313" key="8">
    <source>
        <dbReference type="EMBL" id="ORX61991.1"/>
    </source>
</evidence>
<dbReference type="InterPro" id="IPR003738">
    <property type="entry name" value="SRAP"/>
</dbReference>
<keyword evidence="2" id="KW-0645">Protease</keyword>
<evidence type="ECO:0000256" key="6">
    <source>
        <dbReference type="ARBA" id="ARBA00023125"/>
    </source>
</evidence>
<evidence type="ECO:0000256" key="5">
    <source>
        <dbReference type="ARBA" id="ARBA00023124"/>
    </source>
</evidence>
<dbReference type="AlphaFoldDB" id="A0A1X2GVD2"/>
<dbReference type="PANTHER" id="PTHR13604">
    <property type="entry name" value="DC12-RELATED"/>
    <property type="match status" value="1"/>
</dbReference>
<keyword evidence="5" id="KW-0190">Covalent protein-DNA linkage</keyword>
<keyword evidence="6" id="KW-0238">DNA-binding</keyword>
<dbReference type="STRING" id="101127.A0A1X2GVD2"/>
<dbReference type="GO" id="GO:0016829">
    <property type="term" value="F:lyase activity"/>
    <property type="evidence" value="ECO:0007669"/>
    <property type="project" value="UniProtKB-KW"/>
</dbReference>
<name>A0A1X2GVD2_9FUNG</name>
<evidence type="ECO:0000256" key="1">
    <source>
        <dbReference type="ARBA" id="ARBA00008136"/>
    </source>
</evidence>
<evidence type="ECO:0000256" key="4">
    <source>
        <dbReference type="ARBA" id="ARBA00022801"/>
    </source>
</evidence>
<dbReference type="GO" id="GO:0003697">
    <property type="term" value="F:single-stranded DNA binding"/>
    <property type="evidence" value="ECO:0007669"/>
    <property type="project" value="InterPro"/>
</dbReference>
<dbReference type="PANTHER" id="PTHR13604:SF0">
    <property type="entry name" value="ABASIC SITE PROCESSING PROTEIN HMCES"/>
    <property type="match status" value="1"/>
</dbReference>
<dbReference type="GO" id="GO:0006508">
    <property type="term" value="P:proteolysis"/>
    <property type="evidence" value="ECO:0007669"/>
    <property type="project" value="UniProtKB-KW"/>
</dbReference>
<sequence>MCGRFCCSLCPAELQDKLEKDGLPVKGDWIDQEKFHERYNVAPRSFVPVIRQDGKDGHPINARDDTLIGGSPMFDQAKLTQRCIVVADGFFEWKKLGGGKKVPYYTRRKDGRLMLFAGLYAKAHPSDWNEPVLYSTTIVTTSPSPFFAFLHDRMPVILDSKEALIWLDGSQSWKSGIAPLIRPYQGQLDW</sequence>
<accession>A0A1X2GVD2</accession>
<organism evidence="8 9">
    <name type="scientific">Hesseltinella vesiculosa</name>
    <dbReference type="NCBI Taxonomy" id="101127"/>
    <lineage>
        <taxon>Eukaryota</taxon>
        <taxon>Fungi</taxon>
        <taxon>Fungi incertae sedis</taxon>
        <taxon>Mucoromycota</taxon>
        <taxon>Mucoromycotina</taxon>
        <taxon>Mucoromycetes</taxon>
        <taxon>Mucorales</taxon>
        <taxon>Cunninghamellaceae</taxon>
        <taxon>Hesseltinella</taxon>
    </lineage>
</organism>
<evidence type="ECO:0000313" key="9">
    <source>
        <dbReference type="Proteomes" id="UP000242146"/>
    </source>
</evidence>
<dbReference type="OrthoDB" id="2111841at2759"/>
<dbReference type="GO" id="GO:0008233">
    <property type="term" value="F:peptidase activity"/>
    <property type="evidence" value="ECO:0007669"/>
    <property type="project" value="UniProtKB-KW"/>
</dbReference>
<reference evidence="8 9" key="1">
    <citation type="submission" date="2016-07" db="EMBL/GenBank/DDBJ databases">
        <title>Pervasive Adenine N6-methylation of Active Genes in Fungi.</title>
        <authorList>
            <consortium name="DOE Joint Genome Institute"/>
            <person name="Mondo S.J."/>
            <person name="Dannebaum R.O."/>
            <person name="Kuo R.C."/>
            <person name="Labutti K."/>
            <person name="Haridas S."/>
            <person name="Kuo A."/>
            <person name="Salamov A."/>
            <person name="Ahrendt S.R."/>
            <person name="Lipzen A."/>
            <person name="Sullivan W."/>
            <person name="Andreopoulos W.B."/>
            <person name="Clum A."/>
            <person name="Lindquist E."/>
            <person name="Daum C."/>
            <person name="Ramamoorthy G.K."/>
            <person name="Gryganskyi A."/>
            <person name="Culley D."/>
            <person name="Magnuson J.K."/>
            <person name="James T.Y."/>
            <person name="O'Malley M.A."/>
            <person name="Stajich J.E."/>
            <person name="Spatafora J.W."/>
            <person name="Visel A."/>
            <person name="Grigoriev I.V."/>
        </authorList>
    </citation>
    <scope>NUCLEOTIDE SEQUENCE [LARGE SCALE GENOMIC DNA]</scope>
    <source>
        <strain evidence="8 9">NRRL 3301</strain>
    </source>
</reference>
<dbReference type="EMBL" id="MCGT01000002">
    <property type="protein sequence ID" value="ORX61991.1"/>
    <property type="molecule type" value="Genomic_DNA"/>
</dbReference>
<keyword evidence="4" id="KW-0378">Hydrolase</keyword>